<protein>
    <submittedName>
        <fullName evidence="1">Uncharacterized protein</fullName>
    </submittedName>
</protein>
<organism evidence="1 2">
    <name type="scientific">Alosa alosa</name>
    <name type="common">allis shad</name>
    <dbReference type="NCBI Taxonomy" id="278164"/>
    <lineage>
        <taxon>Eukaryota</taxon>
        <taxon>Metazoa</taxon>
        <taxon>Chordata</taxon>
        <taxon>Craniata</taxon>
        <taxon>Vertebrata</taxon>
        <taxon>Euteleostomi</taxon>
        <taxon>Actinopterygii</taxon>
        <taxon>Neopterygii</taxon>
        <taxon>Teleostei</taxon>
        <taxon>Clupei</taxon>
        <taxon>Clupeiformes</taxon>
        <taxon>Clupeoidei</taxon>
        <taxon>Clupeidae</taxon>
        <taxon>Alosa</taxon>
    </lineage>
</organism>
<name>A0AAV6G161_9TELE</name>
<dbReference type="EMBL" id="JADWDJ010000016">
    <property type="protein sequence ID" value="KAG5268863.1"/>
    <property type="molecule type" value="Genomic_DNA"/>
</dbReference>
<accession>A0AAV6G161</accession>
<evidence type="ECO:0000313" key="1">
    <source>
        <dbReference type="EMBL" id="KAG5268863.1"/>
    </source>
</evidence>
<dbReference type="AlphaFoldDB" id="A0AAV6G161"/>
<gene>
    <name evidence="1" type="ORF">AALO_G00217320</name>
</gene>
<reference evidence="1" key="1">
    <citation type="submission" date="2020-10" db="EMBL/GenBank/DDBJ databases">
        <title>Chromosome-scale genome assembly of the Allis shad, Alosa alosa.</title>
        <authorList>
            <person name="Margot Z."/>
            <person name="Christophe K."/>
            <person name="Cabau C."/>
            <person name="Louis A."/>
            <person name="Berthelot C."/>
            <person name="Parey E."/>
            <person name="Roest Crollius H."/>
            <person name="Montfort J."/>
            <person name="Robinson-Rechavi M."/>
            <person name="Bucao C."/>
            <person name="Bouchez O."/>
            <person name="Gislard M."/>
            <person name="Lluch J."/>
            <person name="Milhes M."/>
            <person name="Lampietro C."/>
            <person name="Lopez Roques C."/>
            <person name="Donnadieu C."/>
            <person name="Braasch I."/>
            <person name="Desvignes T."/>
            <person name="Postlethwait J."/>
            <person name="Bobe J."/>
            <person name="Guiguen Y."/>
        </authorList>
    </citation>
    <scope>NUCLEOTIDE SEQUENCE</scope>
    <source>
        <strain evidence="1">M-15738</strain>
        <tissue evidence="1">Blood</tissue>
    </source>
</reference>
<comment type="caution">
    <text evidence="1">The sequence shown here is derived from an EMBL/GenBank/DDBJ whole genome shotgun (WGS) entry which is preliminary data.</text>
</comment>
<evidence type="ECO:0000313" key="2">
    <source>
        <dbReference type="Proteomes" id="UP000823561"/>
    </source>
</evidence>
<keyword evidence="2" id="KW-1185">Reference proteome</keyword>
<dbReference type="Proteomes" id="UP000823561">
    <property type="component" value="Chromosome 16"/>
</dbReference>
<proteinExistence type="predicted"/>
<sequence>MLLCWSDSNFRPLSLLFRRIVVESIQKIQNKHQTFSFRKTLCSSRLVPGTPKSGAISRCYQQVSDGGASGIGLAMQINRWFTPFTVTDGEDVWAQVSFGLLMVIDDDTPVDPTLIHLEPVSTAIIIEGRLVMDGLKSLPEALCILFGLEQATTKMAKS</sequence>